<protein>
    <submittedName>
        <fullName evidence="1">Uncharacterized protein</fullName>
    </submittedName>
</protein>
<proteinExistence type="predicted"/>
<organism evidence="1 2">
    <name type="scientific">Pseudomonas solani</name>
    <dbReference type="NCBI Taxonomy" id="2731552"/>
    <lineage>
        <taxon>Bacteria</taxon>
        <taxon>Pseudomonadati</taxon>
        <taxon>Pseudomonadota</taxon>
        <taxon>Gammaproteobacteria</taxon>
        <taxon>Pseudomonadales</taxon>
        <taxon>Pseudomonadaceae</taxon>
        <taxon>Pseudomonas</taxon>
    </lineage>
</organism>
<dbReference type="Proteomes" id="UP001064896">
    <property type="component" value="Chromosome"/>
</dbReference>
<accession>A0ABM7L5G2</accession>
<reference evidence="1" key="1">
    <citation type="submission" date="2020-05" db="EMBL/GenBank/DDBJ databases">
        <title>Complete genome sequence of Pseudomonas sp. Sm006.</title>
        <authorList>
            <person name="Takeuchi K."/>
            <person name="Someya N."/>
        </authorList>
    </citation>
    <scope>NUCLEOTIDE SEQUENCE</scope>
    <source>
        <strain evidence="1">Sm006</strain>
    </source>
</reference>
<name>A0ABM7L5G2_9PSED</name>
<evidence type="ECO:0000313" key="2">
    <source>
        <dbReference type="Proteomes" id="UP001064896"/>
    </source>
</evidence>
<sequence>MEIGAELEGPGVIGPGVMGPELIEPLMGALGAGIAWAELPLPPGTITTTPESWESY</sequence>
<evidence type="ECO:0000313" key="1">
    <source>
        <dbReference type="EMBL" id="BCD84800.1"/>
    </source>
</evidence>
<gene>
    <name evidence="1" type="ORF">PSm6_12070</name>
</gene>
<dbReference type="EMBL" id="AP023081">
    <property type="protein sequence ID" value="BCD84800.1"/>
    <property type="molecule type" value="Genomic_DNA"/>
</dbReference>
<keyword evidence="2" id="KW-1185">Reference proteome</keyword>